<proteinExistence type="predicted"/>
<name>G7IP55_MEDTR</name>
<dbReference type="EnsemblPlants" id="AES64140">
    <property type="protein sequence ID" value="AES64140"/>
    <property type="gene ID" value="MTR_2g019010"/>
</dbReference>
<feature type="transmembrane region" description="Helical" evidence="2">
    <location>
        <begin position="16"/>
        <end position="42"/>
    </location>
</feature>
<accession>G7IP55</accession>
<organism evidence="3 5">
    <name type="scientific">Medicago truncatula</name>
    <name type="common">Barrel medic</name>
    <name type="synonym">Medicago tribuloides</name>
    <dbReference type="NCBI Taxonomy" id="3880"/>
    <lineage>
        <taxon>Eukaryota</taxon>
        <taxon>Viridiplantae</taxon>
        <taxon>Streptophyta</taxon>
        <taxon>Embryophyta</taxon>
        <taxon>Tracheophyta</taxon>
        <taxon>Spermatophyta</taxon>
        <taxon>Magnoliopsida</taxon>
        <taxon>eudicotyledons</taxon>
        <taxon>Gunneridae</taxon>
        <taxon>Pentapetalae</taxon>
        <taxon>rosids</taxon>
        <taxon>fabids</taxon>
        <taxon>Fabales</taxon>
        <taxon>Fabaceae</taxon>
        <taxon>Papilionoideae</taxon>
        <taxon>50 kb inversion clade</taxon>
        <taxon>NPAAA clade</taxon>
        <taxon>Hologalegina</taxon>
        <taxon>IRL clade</taxon>
        <taxon>Trifolieae</taxon>
        <taxon>Medicago</taxon>
    </lineage>
</organism>
<dbReference type="HOGENOM" id="CLU_2310197_0_0_1"/>
<reference evidence="3 5" key="1">
    <citation type="journal article" date="2011" name="Nature">
        <title>The Medicago genome provides insight into the evolution of rhizobial symbioses.</title>
        <authorList>
            <person name="Young N.D."/>
            <person name="Debelle F."/>
            <person name="Oldroyd G.E."/>
            <person name="Geurts R."/>
            <person name="Cannon S.B."/>
            <person name="Udvardi M.K."/>
            <person name="Benedito V.A."/>
            <person name="Mayer K.F."/>
            <person name="Gouzy J."/>
            <person name="Schoof H."/>
            <person name="Van de Peer Y."/>
            <person name="Proost S."/>
            <person name="Cook D.R."/>
            <person name="Meyers B.C."/>
            <person name="Spannagl M."/>
            <person name="Cheung F."/>
            <person name="De Mita S."/>
            <person name="Krishnakumar V."/>
            <person name="Gundlach H."/>
            <person name="Zhou S."/>
            <person name="Mudge J."/>
            <person name="Bharti A.K."/>
            <person name="Murray J.D."/>
            <person name="Naoumkina M.A."/>
            <person name="Rosen B."/>
            <person name="Silverstein K.A."/>
            <person name="Tang H."/>
            <person name="Rombauts S."/>
            <person name="Zhao P.X."/>
            <person name="Zhou P."/>
            <person name="Barbe V."/>
            <person name="Bardou P."/>
            <person name="Bechner M."/>
            <person name="Bellec A."/>
            <person name="Berger A."/>
            <person name="Berges H."/>
            <person name="Bidwell S."/>
            <person name="Bisseling T."/>
            <person name="Choisne N."/>
            <person name="Couloux A."/>
            <person name="Denny R."/>
            <person name="Deshpande S."/>
            <person name="Dai X."/>
            <person name="Doyle J.J."/>
            <person name="Dudez A.M."/>
            <person name="Farmer A.D."/>
            <person name="Fouteau S."/>
            <person name="Franken C."/>
            <person name="Gibelin C."/>
            <person name="Gish J."/>
            <person name="Goldstein S."/>
            <person name="Gonzalez A.J."/>
            <person name="Green P.J."/>
            <person name="Hallab A."/>
            <person name="Hartog M."/>
            <person name="Hua A."/>
            <person name="Humphray S.J."/>
            <person name="Jeong D.H."/>
            <person name="Jing Y."/>
            <person name="Jocker A."/>
            <person name="Kenton S.M."/>
            <person name="Kim D.J."/>
            <person name="Klee K."/>
            <person name="Lai H."/>
            <person name="Lang C."/>
            <person name="Lin S."/>
            <person name="Macmil S.L."/>
            <person name="Magdelenat G."/>
            <person name="Matthews L."/>
            <person name="McCorrison J."/>
            <person name="Monaghan E.L."/>
            <person name="Mun J.H."/>
            <person name="Najar F.Z."/>
            <person name="Nicholson C."/>
            <person name="Noirot C."/>
            <person name="O'Bleness M."/>
            <person name="Paule C.R."/>
            <person name="Poulain J."/>
            <person name="Prion F."/>
            <person name="Qin B."/>
            <person name="Qu C."/>
            <person name="Retzel E.F."/>
            <person name="Riddle C."/>
            <person name="Sallet E."/>
            <person name="Samain S."/>
            <person name="Samson N."/>
            <person name="Sanders I."/>
            <person name="Saurat O."/>
            <person name="Scarpelli C."/>
            <person name="Schiex T."/>
            <person name="Segurens B."/>
            <person name="Severin A.J."/>
            <person name="Sherrier D.J."/>
            <person name="Shi R."/>
            <person name="Sims S."/>
            <person name="Singer S.R."/>
            <person name="Sinharoy S."/>
            <person name="Sterck L."/>
            <person name="Viollet A."/>
            <person name="Wang B.B."/>
            <person name="Wang K."/>
            <person name="Wang M."/>
            <person name="Wang X."/>
            <person name="Warfsmann J."/>
            <person name="Weissenbach J."/>
            <person name="White D.D."/>
            <person name="White J.D."/>
            <person name="Wiley G.B."/>
            <person name="Wincker P."/>
            <person name="Xing Y."/>
            <person name="Yang L."/>
            <person name="Yao Z."/>
            <person name="Ying F."/>
            <person name="Zhai J."/>
            <person name="Zhou L."/>
            <person name="Zuber A."/>
            <person name="Denarie J."/>
            <person name="Dixon R.A."/>
            <person name="May G.D."/>
            <person name="Schwartz D.C."/>
            <person name="Rogers J."/>
            <person name="Quetier F."/>
            <person name="Town C.D."/>
            <person name="Roe B.A."/>
        </authorList>
    </citation>
    <scope>NUCLEOTIDE SEQUENCE [LARGE SCALE GENOMIC DNA]</scope>
    <source>
        <strain evidence="3">A17</strain>
        <strain evidence="4 5">cv. Jemalong A17</strain>
    </source>
</reference>
<feature type="region of interest" description="Disordered" evidence="1">
    <location>
        <begin position="72"/>
        <end position="100"/>
    </location>
</feature>
<dbReference type="PaxDb" id="3880-AES64140"/>
<gene>
    <name evidence="3" type="ordered locus">MTR_2g019010</name>
</gene>
<keyword evidence="2" id="KW-1133">Transmembrane helix</keyword>
<evidence type="ECO:0000313" key="4">
    <source>
        <dbReference type="EnsemblPlants" id="AES64140"/>
    </source>
</evidence>
<sequence length="100" mass="11932">MRDTDMKDFLFLEKKIIYISIYLDRLLVSYFFIFYILFFFNLKSLKGREFKSDHCDRTVSLPASVPLLKPKGKERKFKRRGKGLEGRKLEEPRGDRDSTS</sequence>
<protein>
    <submittedName>
        <fullName evidence="3">Transmembrane protein, putative</fullName>
    </submittedName>
</protein>
<keyword evidence="2" id="KW-0472">Membrane</keyword>
<keyword evidence="5" id="KW-1185">Reference proteome</keyword>
<dbReference type="AlphaFoldDB" id="G7IP55"/>
<evidence type="ECO:0000256" key="1">
    <source>
        <dbReference type="SAM" id="MobiDB-lite"/>
    </source>
</evidence>
<reference evidence="3 5" key="2">
    <citation type="journal article" date="2014" name="BMC Genomics">
        <title>An improved genome release (version Mt4.0) for the model legume Medicago truncatula.</title>
        <authorList>
            <person name="Tang H."/>
            <person name="Krishnakumar V."/>
            <person name="Bidwell S."/>
            <person name="Rosen B."/>
            <person name="Chan A."/>
            <person name="Zhou S."/>
            <person name="Gentzbittel L."/>
            <person name="Childs K.L."/>
            <person name="Yandell M."/>
            <person name="Gundlach H."/>
            <person name="Mayer K.F."/>
            <person name="Schwartz D.C."/>
            <person name="Town C.D."/>
        </authorList>
    </citation>
    <scope>GENOME REANNOTATION</scope>
    <source>
        <strain evidence="4 5">cv. Jemalong A17</strain>
    </source>
</reference>
<evidence type="ECO:0000313" key="5">
    <source>
        <dbReference type="Proteomes" id="UP000002051"/>
    </source>
</evidence>
<reference evidence="4" key="3">
    <citation type="submission" date="2015-04" db="UniProtKB">
        <authorList>
            <consortium name="EnsemblPlants"/>
        </authorList>
    </citation>
    <scope>IDENTIFICATION</scope>
    <source>
        <strain evidence="4">cv. Jemalong A17</strain>
    </source>
</reference>
<evidence type="ECO:0000313" key="3">
    <source>
        <dbReference type="EMBL" id="AES64140.1"/>
    </source>
</evidence>
<keyword evidence="2 3" id="KW-0812">Transmembrane</keyword>
<feature type="compositionally biased region" description="Basic and acidic residues" evidence="1">
    <location>
        <begin position="82"/>
        <end position="100"/>
    </location>
</feature>
<evidence type="ECO:0000256" key="2">
    <source>
        <dbReference type="SAM" id="Phobius"/>
    </source>
</evidence>
<feature type="compositionally biased region" description="Basic residues" evidence="1">
    <location>
        <begin position="72"/>
        <end position="81"/>
    </location>
</feature>
<dbReference type="Proteomes" id="UP000002051">
    <property type="component" value="Chromosome 2"/>
</dbReference>
<dbReference type="EMBL" id="CM001218">
    <property type="protein sequence ID" value="AES64140.1"/>
    <property type="molecule type" value="Genomic_DNA"/>
</dbReference>